<dbReference type="Gene3D" id="3.30.450.40">
    <property type="match status" value="3"/>
</dbReference>
<dbReference type="GO" id="GO:0045892">
    <property type="term" value="P:negative regulation of DNA-templated transcription"/>
    <property type="evidence" value="ECO:0007669"/>
    <property type="project" value="TreeGrafter"/>
</dbReference>
<dbReference type="InterPro" id="IPR005471">
    <property type="entry name" value="Tscrpt_reg_IclR_N"/>
</dbReference>
<comment type="caution">
    <text evidence="5">The sequence shown here is derived from an EMBL/GenBank/DDBJ whole genome shotgun (WGS) entry which is preliminary data.</text>
</comment>
<dbReference type="PROSITE" id="PS51078">
    <property type="entry name" value="ICLR_ED"/>
    <property type="match status" value="1"/>
</dbReference>
<evidence type="ECO:0000313" key="6">
    <source>
        <dbReference type="Proteomes" id="UP000538929"/>
    </source>
</evidence>
<dbReference type="InterPro" id="IPR014757">
    <property type="entry name" value="Tscrpt_reg_IclR_C"/>
</dbReference>
<name>A0A7W3TDS8_9ACTN</name>
<dbReference type="InterPro" id="IPR036388">
    <property type="entry name" value="WH-like_DNA-bd_sf"/>
</dbReference>
<keyword evidence="6" id="KW-1185">Reference proteome</keyword>
<dbReference type="Pfam" id="PF01614">
    <property type="entry name" value="IclR_C"/>
    <property type="match status" value="1"/>
</dbReference>
<dbReference type="EMBL" id="VKHT01000361">
    <property type="protein sequence ID" value="MBB0244981.1"/>
    <property type="molecule type" value="Genomic_DNA"/>
</dbReference>
<keyword evidence="2" id="KW-0238">DNA-binding</keyword>
<dbReference type="AlphaFoldDB" id="A0A7W3TDS8"/>
<feature type="domain" description="IclR-ED" evidence="4">
    <location>
        <begin position="326"/>
        <end position="516"/>
    </location>
</feature>
<gene>
    <name evidence="5" type="ORF">FNQ90_12900</name>
</gene>
<proteinExistence type="predicted"/>
<dbReference type="PROSITE" id="PS50890">
    <property type="entry name" value="PUA"/>
    <property type="match status" value="1"/>
</dbReference>
<dbReference type="SUPFAM" id="SSF55781">
    <property type="entry name" value="GAF domain-like"/>
    <property type="match status" value="2"/>
</dbReference>
<dbReference type="InterPro" id="IPR036390">
    <property type="entry name" value="WH_DNA-bd_sf"/>
</dbReference>
<dbReference type="InterPro" id="IPR050707">
    <property type="entry name" value="HTH_MetabolicPath_Reg"/>
</dbReference>
<dbReference type="Proteomes" id="UP000538929">
    <property type="component" value="Unassembled WGS sequence"/>
</dbReference>
<dbReference type="InterPro" id="IPR029016">
    <property type="entry name" value="GAF-like_dom_sf"/>
</dbReference>
<dbReference type="SUPFAM" id="SSF46785">
    <property type="entry name" value="Winged helix' DNA-binding domain"/>
    <property type="match status" value="1"/>
</dbReference>
<evidence type="ECO:0000259" key="4">
    <source>
        <dbReference type="PROSITE" id="PS51078"/>
    </source>
</evidence>
<dbReference type="GO" id="GO:0003677">
    <property type="term" value="F:DNA binding"/>
    <property type="evidence" value="ECO:0007669"/>
    <property type="project" value="UniProtKB-KW"/>
</dbReference>
<protein>
    <submittedName>
        <fullName evidence="5">Helix-turn-helix domain-containing protein</fullName>
    </submittedName>
</protein>
<dbReference type="Gene3D" id="1.10.10.10">
    <property type="entry name" value="Winged helix-like DNA-binding domain superfamily/Winged helix DNA-binding domain"/>
    <property type="match status" value="2"/>
</dbReference>
<dbReference type="RefSeq" id="WP_182606528.1">
    <property type="nucleotide sequence ID" value="NZ_VKHT01000361.1"/>
</dbReference>
<dbReference type="GO" id="GO:0003700">
    <property type="term" value="F:DNA-binding transcription factor activity"/>
    <property type="evidence" value="ECO:0007669"/>
    <property type="project" value="TreeGrafter"/>
</dbReference>
<keyword evidence="1" id="KW-0805">Transcription regulation</keyword>
<evidence type="ECO:0000256" key="2">
    <source>
        <dbReference type="ARBA" id="ARBA00023125"/>
    </source>
</evidence>
<keyword evidence="3" id="KW-0804">Transcription</keyword>
<organism evidence="5 6">
    <name type="scientific">Streptomyces alkaliphilus</name>
    <dbReference type="NCBI Taxonomy" id="1472722"/>
    <lineage>
        <taxon>Bacteria</taxon>
        <taxon>Bacillati</taxon>
        <taxon>Actinomycetota</taxon>
        <taxon>Actinomycetes</taxon>
        <taxon>Kitasatosporales</taxon>
        <taxon>Streptomycetaceae</taxon>
        <taxon>Streptomyces</taxon>
    </lineage>
</organism>
<dbReference type="PANTHER" id="PTHR30136:SF34">
    <property type="entry name" value="TRANSCRIPTIONAL REGULATOR"/>
    <property type="match status" value="1"/>
</dbReference>
<dbReference type="PANTHER" id="PTHR30136">
    <property type="entry name" value="HELIX-TURN-HELIX TRANSCRIPTIONAL REGULATOR, ICLR FAMILY"/>
    <property type="match status" value="1"/>
</dbReference>
<sequence length="526" mass="55176">MSIDGVPTETVGPFLRGLAVLGELARIRASAVPAGELAGATGIARSTLDRTVGTLAELGLLRVEDHRVAPTGALALPGNAFLASTRGLSGPVGSLADALAEEVDEAVALSVPDGASVRLAHLTPRRRVVRVGFRPGDPLPMDRTAAAGVLSVGARPTGGSPPHALGTPGVLGEGEAEPGLVSVAVPLRPWPEESPVGALSVIYHRGRHDTDSLRSDLLPRMRECAVAMEERLRSDPGVDGPDDDHRWLDATALHAAKERLGAGFVESLARGPAVIVALETGRHGTTPAAVSRLLDLPRASVRRALFSLRHTGHAVEEAGRWRLTPRVLGLGHSRVTRMTLADIARPHLVALTARVGESASLTVPAGPEGAEVRYVARVATERIMNAEIGVGTRFPAYPTASGRVLLAGRDPAGRARALRALEPRPLTRHTVTDPGRLAALLEEVARDGYAMGNEELEEGLRSIAVPVRDGRGGAGAVVAAVNLAMPAGRRDPRRARAELLPALRRAVEGIERELAPAARLHRVPTN</sequence>
<evidence type="ECO:0000256" key="1">
    <source>
        <dbReference type="ARBA" id="ARBA00023015"/>
    </source>
</evidence>
<reference evidence="6" key="1">
    <citation type="submission" date="2019-10" db="EMBL/GenBank/DDBJ databases">
        <title>Streptomyces sp. nov., a novel actinobacterium isolated from alkaline environment.</title>
        <authorList>
            <person name="Golinska P."/>
        </authorList>
    </citation>
    <scope>NUCLEOTIDE SEQUENCE [LARGE SCALE GENOMIC DNA]</scope>
    <source>
        <strain evidence="6">DSM 42118</strain>
    </source>
</reference>
<accession>A0A7W3TDS8</accession>
<evidence type="ECO:0000256" key="3">
    <source>
        <dbReference type="ARBA" id="ARBA00023163"/>
    </source>
</evidence>
<evidence type="ECO:0000313" key="5">
    <source>
        <dbReference type="EMBL" id="MBB0244981.1"/>
    </source>
</evidence>
<dbReference type="Pfam" id="PF09339">
    <property type="entry name" value="HTH_IclR"/>
    <property type="match status" value="1"/>
</dbReference>
<dbReference type="SMART" id="SM00346">
    <property type="entry name" value="HTH_ICLR"/>
    <property type="match status" value="2"/>
</dbReference>